<dbReference type="Pfam" id="PF04305">
    <property type="entry name" value="DUF455"/>
    <property type="match status" value="1"/>
</dbReference>
<dbReference type="InterPro" id="IPR007402">
    <property type="entry name" value="DUF455"/>
</dbReference>
<evidence type="ECO:0000313" key="2">
    <source>
        <dbReference type="EMBL" id="MBD9356371.1"/>
    </source>
</evidence>
<comment type="caution">
    <text evidence="2">The sequence shown here is derived from an EMBL/GenBank/DDBJ whole genome shotgun (WGS) entry which is preliminary data.</text>
</comment>
<dbReference type="EMBL" id="JACXSS010000001">
    <property type="protein sequence ID" value="MBD9356371.1"/>
    <property type="molecule type" value="Genomic_DNA"/>
</dbReference>
<keyword evidence="1" id="KW-1133">Transmembrane helix</keyword>
<sequence>MRTGTLILEEQAPCISDFAARCLFNSDIAQKLVLTHQARQLLDNGLLSLQAEGAVLPISHTLFPSKPDLLMPRDMPKRRLDSDAGKAAFFHALAHIEFVAIYLAWDIIYRFRGLPDDFYRDWLIIADEEAQHFELIRDHLLGLGFDYGDLPAHRGLWSHAEETSDDILARLAIVPRCMEARGLDVTPAMMDKLNVIGDQPGVAILTRIYNDEVGHVERGSYWFNILAKQRGLQPEQCFKDLIMNYFKGKPKGPFNREVRIIAGFSNNEIDWLEERLHE</sequence>
<dbReference type="InterPro" id="IPR011197">
    <property type="entry name" value="UCP012318"/>
</dbReference>
<dbReference type="InterPro" id="IPR009078">
    <property type="entry name" value="Ferritin-like_SF"/>
</dbReference>
<accession>A0ABR9CZR3</accession>
<dbReference type="CDD" id="cd00657">
    <property type="entry name" value="Ferritin_like"/>
    <property type="match status" value="1"/>
</dbReference>
<dbReference type="PANTHER" id="PTHR42782">
    <property type="entry name" value="SI:CH73-314G15.3"/>
    <property type="match status" value="1"/>
</dbReference>
<feature type="transmembrane region" description="Helical" evidence="1">
    <location>
        <begin position="87"/>
        <end position="105"/>
    </location>
</feature>
<keyword evidence="1" id="KW-0472">Membrane</keyword>
<protein>
    <submittedName>
        <fullName evidence="2">Ferritin-like domain-containing protein</fullName>
    </submittedName>
</protein>
<organism evidence="2 3">
    <name type="scientific">Methylomonas albis</name>
    <dbReference type="NCBI Taxonomy" id="1854563"/>
    <lineage>
        <taxon>Bacteria</taxon>
        <taxon>Pseudomonadati</taxon>
        <taxon>Pseudomonadota</taxon>
        <taxon>Gammaproteobacteria</taxon>
        <taxon>Methylococcales</taxon>
        <taxon>Methylococcaceae</taxon>
        <taxon>Methylomonas</taxon>
    </lineage>
</organism>
<dbReference type="PIRSF" id="PIRSF012318">
    <property type="entry name" value="UCP012318"/>
    <property type="match status" value="1"/>
</dbReference>
<evidence type="ECO:0000313" key="3">
    <source>
        <dbReference type="Proteomes" id="UP000652176"/>
    </source>
</evidence>
<dbReference type="SUPFAM" id="SSF47240">
    <property type="entry name" value="Ferritin-like"/>
    <property type="match status" value="1"/>
</dbReference>
<dbReference type="RefSeq" id="WP_192374728.1">
    <property type="nucleotide sequence ID" value="NZ_CAJHIV010000001.1"/>
</dbReference>
<reference evidence="2 3" key="1">
    <citation type="submission" date="2020-09" db="EMBL/GenBank/DDBJ databases">
        <title>Methylomonas albis sp. nov. and Methylomonas fluvii sp. nov.: Two cold-adapted methanotrophs from the River Elbe and an amended description of Methylovulum psychrotolerans strain Eb1.</title>
        <authorList>
            <person name="Bussmann I.K."/>
            <person name="Klings K.-W."/>
            <person name="Warnstedt J."/>
            <person name="Hoppert M."/>
            <person name="Saborowski A."/>
            <person name="Horn F."/>
            <person name="Liebner S."/>
        </authorList>
    </citation>
    <scope>NUCLEOTIDE SEQUENCE [LARGE SCALE GENOMIC DNA]</scope>
    <source>
        <strain evidence="2 3">EbA</strain>
    </source>
</reference>
<dbReference type="PANTHER" id="PTHR42782:SF4">
    <property type="entry name" value="DUF455 DOMAIN-CONTAINING PROTEIN"/>
    <property type="match status" value="1"/>
</dbReference>
<proteinExistence type="predicted"/>
<dbReference type="Proteomes" id="UP000652176">
    <property type="component" value="Unassembled WGS sequence"/>
</dbReference>
<name>A0ABR9CZR3_9GAMM</name>
<keyword evidence="1" id="KW-0812">Transmembrane</keyword>
<keyword evidence="3" id="KW-1185">Reference proteome</keyword>
<evidence type="ECO:0000256" key="1">
    <source>
        <dbReference type="SAM" id="Phobius"/>
    </source>
</evidence>
<gene>
    <name evidence="2" type="ORF">IE877_10795</name>
</gene>